<dbReference type="Gene3D" id="1.10.357.10">
    <property type="entry name" value="Tetracycline Repressor, domain 2"/>
    <property type="match status" value="1"/>
</dbReference>
<sequence>MATKKIQISTAPSKSDIIDLFADYCLMHGHKPASVYKFAKDNGFEEAEFYKYFSSFETLERFYFTEMFAHTMETLEKSPAYADFSGLEKLSAFYFTFFEMATANRSFVVYSLTKGSSNIKNLLKLKELRREFTVFAQSVLEKPFETKHPRADKLQQDTLREGAWMQFLTILKFWLKDTSPGFEKTDVFIEKSVKASGDLVYNSPLQSLFDLGKFVWKEKFTV</sequence>
<organism evidence="2 3">
    <name type="scientific">Flavobacterium rhizosphaerae</name>
    <dbReference type="NCBI Taxonomy" id="3163298"/>
    <lineage>
        <taxon>Bacteria</taxon>
        <taxon>Pseudomonadati</taxon>
        <taxon>Bacteroidota</taxon>
        <taxon>Flavobacteriia</taxon>
        <taxon>Flavobacteriales</taxon>
        <taxon>Flavobacteriaceae</taxon>
        <taxon>Flavobacterium</taxon>
    </lineage>
</organism>
<gene>
    <name evidence="2" type="ORF">ABS766_10855</name>
</gene>
<feature type="domain" description="Tetracyclin repressor-like C-terminal" evidence="1">
    <location>
        <begin position="89"/>
        <end position="214"/>
    </location>
</feature>
<dbReference type="RefSeq" id="WP_408085176.1">
    <property type="nucleotide sequence ID" value="NZ_JBELPZ010000010.1"/>
</dbReference>
<dbReference type="EMBL" id="JBELPZ010000010">
    <property type="protein sequence ID" value="MFL9844916.1"/>
    <property type="molecule type" value="Genomic_DNA"/>
</dbReference>
<dbReference type="InterPro" id="IPR009057">
    <property type="entry name" value="Homeodomain-like_sf"/>
</dbReference>
<name>A0ABW8YX60_9FLAO</name>
<evidence type="ECO:0000313" key="2">
    <source>
        <dbReference type="EMBL" id="MFL9844916.1"/>
    </source>
</evidence>
<dbReference type="Pfam" id="PF17931">
    <property type="entry name" value="TetR_C_23"/>
    <property type="match status" value="1"/>
</dbReference>
<reference evidence="2 3" key="1">
    <citation type="submission" date="2024-06" db="EMBL/GenBank/DDBJ databases">
        <authorList>
            <person name="Kaempfer P."/>
            <person name="Viver T."/>
        </authorList>
    </citation>
    <scope>NUCLEOTIDE SEQUENCE [LARGE SCALE GENOMIC DNA]</scope>
    <source>
        <strain evidence="2 3">ST-119</strain>
    </source>
</reference>
<dbReference type="InterPro" id="IPR036271">
    <property type="entry name" value="Tet_transcr_reg_TetR-rel_C_sf"/>
</dbReference>
<dbReference type="SUPFAM" id="SSF48498">
    <property type="entry name" value="Tetracyclin repressor-like, C-terminal domain"/>
    <property type="match status" value="1"/>
</dbReference>
<keyword evidence="3" id="KW-1185">Reference proteome</keyword>
<evidence type="ECO:0000259" key="1">
    <source>
        <dbReference type="Pfam" id="PF17931"/>
    </source>
</evidence>
<proteinExistence type="predicted"/>
<dbReference type="InterPro" id="IPR041673">
    <property type="entry name" value="TetR_C_23"/>
</dbReference>
<evidence type="ECO:0000313" key="3">
    <source>
        <dbReference type="Proteomes" id="UP001629156"/>
    </source>
</evidence>
<comment type="caution">
    <text evidence="2">The sequence shown here is derived from an EMBL/GenBank/DDBJ whole genome shotgun (WGS) entry which is preliminary data.</text>
</comment>
<accession>A0ABW8YX60</accession>
<protein>
    <submittedName>
        <fullName evidence="2">TetR family transcriptional regulator C-terminal domain-containing protein</fullName>
    </submittedName>
</protein>
<dbReference type="Proteomes" id="UP001629156">
    <property type="component" value="Unassembled WGS sequence"/>
</dbReference>
<dbReference type="SUPFAM" id="SSF46689">
    <property type="entry name" value="Homeodomain-like"/>
    <property type="match status" value="1"/>
</dbReference>